<evidence type="ECO:0000313" key="2">
    <source>
        <dbReference type="Proteomes" id="UP001497382"/>
    </source>
</evidence>
<name>A0AAV2BXK7_9ARAC</name>
<dbReference type="EMBL" id="CAXIEN010000619">
    <property type="protein sequence ID" value="CAL1301066.1"/>
    <property type="molecule type" value="Genomic_DNA"/>
</dbReference>
<protein>
    <submittedName>
        <fullName evidence="1">Uncharacterized protein</fullName>
    </submittedName>
</protein>
<comment type="caution">
    <text evidence="1">The sequence shown here is derived from an EMBL/GenBank/DDBJ whole genome shotgun (WGS) entry which is preliminary data.</text>
</comment>
<accession>A0AAV2BXK7</accession>
<reference evidence="1 2" key="1">
    <citation type="submission" date="2024-04" db="EMBL/GenBank/DDBJ databases">
        <authorList>
            <person name="Rising A."/>
            <person name="Reimegard J."/>
            <person name="Sonavane S."/>
            <person name="Akerstrom W."/>
            <person name="Nylinder S."/>
            <person name="Hedman E."/>
            <person name="Kallberg Y."/>
        </authorList>
    </citation>
    <scope>NUCLEOTIDE SEQUENCE [LARGE SCALE GENOMIC DNA]</scope>
</reference>
<gene>
    <name evidence="1" type="ORF">LARSCL_LOCUS22301</name>
</gene>
<keyword evidence="2" id="KW-1185">Reference proteome</keyword>
<dbReference type="AlphaFoldDB" id="A0AAV2BXK7"/>
<sequence length="80" mass="9600">METCLNERKAQRRLFTIEVKKLKEPISDNNDKTETKTRFQALNLRQEKINYLYSRFLEHVLEKGDELKIDDELTKCVENP</sequence>
<dbReference type="Proteomes" id="UP001497382">
    <property type="component" value="Unassembled WGS sequence"/>
</dbReference>
<evidence type="ECO:0000313" key="1">
    <source>
        <dbReference type="EMBL" id="CAL1301066.1"/>
    </source>
</evidence>
<organism evidence="1 2">
    <name type="scientific">Larinioides sclopetarius</name>
    <dbReference type="NCBI Taxonomy" id="280406"/>
    <lineage>
        <taxon>Eukaryota</taxon>
        <taxon>Metazoa</taxon>
        <taxon>Ecdysozoa</taxon>
        <taxon>Arthropoda</taxon>
        <taxon>Chelicerata</taxon>
        <taxon>Arachnida</taxon>
        <taxon>Araneae</taxon>
        <taxon>Araneomorphae</taxon>
        <taxon>Entelegynae</taxon>
        <taxon>Araneoidea</taxon>
        <taxon>Araneidae</taxon>
        <taxon>Larinioides</taxon>
    </lineage>
</organism>
<feature type="non-terminal residue" evidence="1">
    <location>
        <position position="80"/>
    </location>
</feature>
<proteinExistence type="predicted"/>